<keyword evidence="1" id="KW-0472">Membrane</keyword>
<dbReference type="HOGENOM" id="CLU_2827269_0_0_6"/>
<protein>
    <submittedName>
        <fullName evidence="2">Uncharacterized protein</fullName>
    </submittedName>
</protein>
<proteinExistence type="predicted"/>
<name>G4QNF5_GLANF</name>
<dbReference type="EMBL" id="CP003060">
    <property type="protein sequence ID" value="AEP31759.1"/>
    <property type="molecule type" value="Genomic_DNA"/>
</dbReference>
<dbReference type="RefSeq" id="WP_014110630.1">
    <property type="nucleotide sequence ID" value="NC_016041.1"/>
</dbReference>
<reference evidence="2 3" key="1">
    <citation type="journal article" date="2011" name="J. Bacteriol.">
        <title>Complete genome sequence of seawater bacterium Glaciecola nitratireducens FR1064T.</title>
        <authorList>
            <person name="Bian F."/>
            <person name="Qin Q.L."/>
            <person name="Xie B.B."/>
            <person name="Shu Y.L."/>
            <person name="Zhang X.Y."/>
            <person name="Yu Y."/>
            <person name="Chen B."/>
            <person name="Chen X.L."/>
            <person name="Zhou B.C."/>
            <person name="Zhang Y.Z."/>
        </authorList>
    </citation>
    <scope>NUCLEOTIDE SEQUENCE [LARGE SCALE GENOMIC DNA]</scope>
    <source>
        <strain evidence="3">JCM 12485 / KCTC 12276 / FR1064</strain>
    </source>
</reference>
<keyword evidence="3" id="KW-1185">Reference proteome</keyword>
<dbReference type="OrthoDB" id="6322564at2"/>
<accession>G4QNF5</accession>
<evidence type="ECO:0000313" key="3">
    <source>
        <dbReference type="Proteomes" id="UP000009282"/>
    </source>
</evidence>
<evidence type="ECO:0000256" key="1">
    <source>
        <dbReference type="SAM" id="Phobius"/>
    </source>
</evidence>
<gene>
    <name evidence="2" type="ordered locus">GNIT_3665</name>
</gene>
<organism evidence="2 3">
    <name type="scientific">Glaciecola nitratireducens (strain JCM 12485 / KCTC 12276 / FR1064)</name>
    <dbReference type="NCBI Taxonomy" id="1085623"/>
    <lineage>
        <taxon>Bacteria</taxon>
        <taxon>Pseudomonadati</taxon>
        <taxon>Pseudomonadota</taxon>
        <taxon>Gammaproteobacteria</taxon>
        <taxon>Alteromonadales</taxon>
        <taxon>Alteromonadaceae</taxon>
        <taxon>Brumicola</taxon>
    </lineage>
</organism>
<sequence>MLLKEKGKLSLTVRIIVGLLALPSLLLAFMLISEAINGRYDGIGIFELVYSVVGFFAIYIALTGKKFF</sequence>
<dbReference type="AlphaFoldDB" id="G4QNF5"/>
<keyword evidence="1" id="KW-0812">Transmembrane</keyword>
<dbReference type="Proteomes" id="UP000009282">
    <property type="component" value="Chromosome"/>
</dbReference>
<feature type="transmembrane region" description="Helical" evidence="1">
    <location>
        <begin position="12"/>
        <end position="32"/>
    </location>
</feature>
<keyword evidence="1" id="KW-1133">Transmembrane helix</keyword>
<feature type="transmembrane region" description="Helical" evidence="1">
    <location>
        <begin position="44"/>
        <end position="62"/>
    </location>
</feature>
<dbReference type="KEGG" id="gni:GNIT_3665"/>
<dbReference type="STRING" id="1085623.GNIT_3665"/>
<evidence type="ECO:0000313" key="2">
    <source>
        <dbReference type="EMBL" id="AEP31759.1"/>
    </source>
</evidence>